<protein>
    <submittedName>
        <fullName evidence="13">Spectrin beta chain_ brain 4like</fullName>
    </submittedName>
</protein>
<dbReference type="GO" id="GO:0003779">
    <property type="term" value="F:actin binding"/>
    <property type="evidence" value="ECO:0007669"/>
    <property type="project" value="UniProtKB-KW"/>
</dbReference>
<evidence type="ECO:0000256" key="3">
    <source>
        <dbReference type="ARBA" id="ARBA00022490"/>
    </source>
</evidence>
<dbReference type="Pfam" id="PF00435">
    <property type="entry name" value="Spectrin"/>
    <property type="match status" value="5"/>
</dbReference>
<reference evidence="14" key="1">
    <citation type="submission" date="2021-01" db="EMBL/GenBank/DDBJ databases">
        <title>Caligus Genome Assembly.</title>
        <authorList>
            <person name="Gallardo-Escarate C."/>
        </authorList>
    </citation>
    <scope>NUCLEOTIDE SEQUENCE [LARGE SCALE GENOMIC DNA]</scope>
</reference>
<evidence type="ECO:0000313" key="14">
    <source>
        <dbReference type="Proteomes" id="UP000595437"/>
    </source>
</evidence>
<dbReference type="SMART" id="SM00150">
    <property type="entry name" value="SPEC"/>
    <property type="match status" value="8"/>
</dbReference>
<keyword evidence="3" id="KW-0963">Cytoplasm</keyword>
<dbReference type="InterPro" id="IPR001589">
    <property type="entry name" value="Actinin_actin-bd_CS"/>
</dbReference>
<dbReference type="InterPro" id="IPR001452">
    <property type="entry name" value="SH3_domain"/>
</dbReference>
<evidence type="ECO:0000259" key="12">
    <source>
        <dbReference type="PROSITE" id="PS50021"/>
    </source>
</evidence>
<evidence type="ECO:0000256" key="7">
    <source>
        <dbReference type="ARBA" id="ARBA00022737"/>
    </source>
</evidence>
<dbReference type="AlphaFoldDB" id="A0A7T8QV93"/>
<keyword evidence="2 9" id="KW-0728">SH3 domain</keyword>
<dbReference type="PANTHER" id="PTHR11915">
    <property type="entry name" value="SPECTRIN/FILAMIN RELATED CYTOSKELETAL PROTEIN"/>
    <property type="match status" value="1"/>
</dbReference>
<evidence type="ECO:0000256" key="5">
    <source>
        <dbReference type="ARBA" id="ARBA00022658"/>
    </source>
</evidence>
<evidence type="ECO:0000256" key="4">
    <source>
        <dbReference type="ARBA" id="ARBA00022553"/>
    </source>
</evidence>
<feature type="domain" description="SH3" evidence="11">
    <location>
        <begin position="737"/>
        <end position="794"/>
    </location>
</feature>
<evidence type="ECO:0000256" key="6">
    <source>
        <dbReference type="ARBA" id="ARBA00022701"/>
    </source>
</evidence>
<evidence type="ECO:0000256" key="9">
    <source>
        <dbReference type="PROSITE-ProRule" id="PRU00192"/>
    </source>
</evidence>
<proteinExistence type="predicted"/>
<dbReference type="SUPFAM" id="SSF47576">
    <property type="entry name" value="Calponin-homology domain, CH-domain"/>
    <property type="match status" value="1"/>
</dbReference>
<evidence type="ECO:0000256" key="8">
    <source>
        <dbReference type="ARBA" id="ARBA00023203"/>
    </source>
</evidence>
<feature type="non-terminal residue" evidence="13">
    <location>
        <position position="1237"/>
    </location>
</feature>
<dbReference type="GO" id="GO:0005874">
    <property type="term" value="C:microtubule"/>
    <property type="evidence" value="ECO:0007669"/>
    <property type="project" value="UniProtKB-KW"/>
</dbReference>
<feature type="non-terminal residue" evidence="13">
    <location>
        <position position="1"/>
    </location>
</feature>
<keyword evidence="7" id="KW-0677">Repeat</keyword>
<dbReference type="GO" id="GO:0005085">
    <property type="term" value="F:guanyl-nucleotide exchange factor activity"/>
    <property type="evidence" value="ECO:0007669"/>
    <property type="project" value="UniProtKB-KW"/>
</dbReference>
<dbReference type="CDD" id="cd00176">
    <property type="entry name" value="SPEC"/>
    <property type="match status" value="5"/>
</dbReference>
<dbReference type="InterPro" id="IPR018159">
    <property type="entry name" value="Spectrin/alpha-actinin"/>
</dbReference>
<dbReference type="Pfam" id="PF00307">
    <property type="entry name" value="CH"/>
    <property type="match status" value="2"/>
</dbReference>
<evidence type="ECO:0000256" key="1">
    <source>
        <dbReference type="ARBA" id="ARBA00004496"/>
    </source>
</evidence>
<sequence>IEDLFTDLSDGRNLLKLLEIISGEKLGKPNAGKMRVHKVENVNRCLAFLHTKVRLESIGAEDIVDGNPRLILGLIWTIILRFQIQEIEINVDDQEENGEKKSAKDALLLWCQRRTQDYKNVNIRDFTSSWRDGLGFNALIHSQRPELVDYACFDVAERNFGISKLLDPEDVDISKPDEKSVLTYVASFYHTFSRLKEGHRGGKRIGNIVSKIRDVEIQQEEFEALSSSLLAWILIKTQEMKDRSFENSLEGIRGNLKTFKNYLTIEKPPKCKEKVDMEATYFEIQTKLKQLNQSPISSSRLAEQELAWNNLEREEHLKEVAIKKEIIRQEKLKTLESKFQRKSQLREGYLQEMIQVLIDPRYGSNLQQVEASLKKHEAISADILSREDRFHDLEAMAGELQRENYVHRDRVSERAAFIMNKWRELTELLDKHRLKLVRLNAIVVFLRDVSTMHSAIKKLKASFHLIQLEASDVYVPEVIQKLHLLESELNVLSDSVEKVKSTSRQYLGDDNELSRTLAKNLESLSLDYEALLEESKSKRKELEDYQVLYQMNNDLEEVRQWLNDKIALNSSPVLAKDLRALQILLEKQKTFQNELDRWYVKYESSVSVTEDLSSSKFKQFDAEKKIHSLNMRWEELRALVTERDAQLANLHEILTFLSDCNDIDSWLKEMSSLVSSSDYGSDEFTSIALLARHKEIAAQVKAFEADAQKIVASGKCVLLTAPPKALERKPEKTYEERLVPQVKTLYPYEGHGVSVIKGELLFLINKSNNDWWNIRKENGDDGFVPRNYVKEVDPKKVQVEVTKTPATPTSNEISQEALTQRVRFIEAEYKKVVDTTNARKEALLKAIKQFNFSTKCDDALAWIKEKQRAIQTKETPEGMRDILHSIARFQDRISAIVALYEELSKALPSEKSFFKRKLVEVQHQWEDLKKSKDAKQKSLEGTMQVDSFNKSVDEALEWVTEKSGTLSALERADISDPKALDIHQRRHRAFERELIPIQDKVRYIVSSSADQVKKAFPQESKNISKRVNHLSTSYADLSARAAKRGELLSNRASADKYRTEVNAYMKWANDALGALETDQRINDSKMASDLMRSHNELKDDIESKEDGYKELIHLGMELNEPTDELISIHSQIFELWEDKAERLKRAKELQQLYKEADIIESYISSQLRQQLGRKPIDGEEELESAIKRESDFVNSIDVHNARLAAFQDSVNKLDDNDIVKRNEKLQDKWKELASSRA</sequence>
<keyword evidence="10" id="KW-0175">Coiled coil</keyword>
<keyword evidence="14" id="KW-1185">Reference proteome</keyword>
<dbReference type="EMBL" id="CP045890">
    <property type="protein sequence ID" value="QQP56332.1"/>
    <property type="molecule type" value="Genomic_DNA"/>
</dbReference>
<dbReference type="PROSITE" id="PS50002">
    <property type="entry name" value="SH3"/>
    <property type="match status" value="1"/>
</dbReference>
<dbReference type="InterPro" id="IPR001715">
    <property type="entry name" value="CH_dom"/>
</dbReference>
<dbReference type="PROSITE" id="PS50021">
    <property type="entry name" value="CH"/>
    <property type="match status" value="2"/>
</dbReference>
<dbReference type="Gene3D" id="1.20.58.60">
    <property type="match status" value="4"/>
</dbReference>
<dbReference type="GO" id="GO:0005737">
    <property type="term" value="C:cytoplasm"/>
    <property type="evidence" value="ECO:0007669"/>
    <property type="project" value="UniProtKB-SubCell"/>
</dbReference>
<evidence type="ECO:0000256" key="2">
    <source>
        <dbReference type="ARBA" id="ARBA00022443"/>
    </source>
</evidence>
<dbReference type="FunFam" id="1.10.418.10:FF:000089">
    <property type="entry name" value="Spectrin beta chain"/>
    <property type="match status" value="1"/>
</dbReference>
<dbReference type="SMART" id="SM00326">
    <property type="entry name" value="SH3"/>
    <property type="match status" value="1"/>
</dbReference>
<feature type="coiled-coil region" evidence="10">
    <location>
        <begin position="514"/>
        <end position="548"/>
    </location>
</feature>
<evidence type="ECO:0000313" key="13">
    <source>
        <dbReference type="EMBL" id="QQP56332.1"/>
    </source>
</evidence>
<organism evidence="13 14">
    <name type="scientific">Caligus rogercresseyi</name>
    <name type="common">Sea louse</name>
    <dbReference type="NCBI Taxonomy" id="217165"/>
    <lineage>
        <taxon>Eukaryota</taxon>
        <taxon>Metazoa</taxon>
        <taxon>Ecdysozoa</taxon>
        <taxon>Arthropoda</taxon>
        <taxon>Crustacea</taxon>
        <taxon>Multicrustacea</taxon>
        <taxon>Hexanauplia</taxon>
        <taxon>Copepoda</taxon>
        <taxon>Siphonostomatoida</taxon>
        <taxon>Caligidae</taxon>
        <taxon>Caligus</taxon>
    </lineage>
</organism>
<dbReference type="SUPFAM" id="SSF50044">
    <property type="entry name" value="SH3-domain"/>
    <property type="match status" value="1"/>
</dbReference>
<dbReference type="OrthoDB" id="9942256at2759"/>
<keyword evidence="6" id="KW-0493">Microtubule</keyword>
<dbReference type="SUPFAM" id="SSF46966">
    <property type="entry name" value="Spectrin repeat"/>
    <property type="match status" value="8"/>
</dbReference>
<dbReference type="PROSITE" id="PS00020">
    <property type="entry name" value="ACTININ_2"/>
    <property type="match status" value="1"/>
</dbReference>
<keyword evidence="5" id="KW-0344">Guanine-nucleotide releasing factor</keyword>
<dbReference type="Proteomes" id="UP000595437">
    <property type="component" value="Chromosome 1"/>
</dbReference>
<name>A0A7T8QV93_CALRO</name>
<accession>A0A7T8QV93</accession>
<keyword evidence="4" id="KW-0597">Phosphoprotein</keyword>
<dbReference type="Gene3D" id="1.10.418.10">
    <property type="entry name" value="Calponin-like domain"/>
    <property type="match status" value="2"/>
</dbReference>
<dbReference type="Pfam" id="PF14604">
    <property type="entry name" value="SH3_9"/>
    <property type="match status" value="1"/>
</dbReference>
<dbReference type="Gene3D" id="2.30.30.40">
    <property type="entry name" value="SH3 Domains"/>
    <property type="match status" value="1"/>
</dbReference>
<dbReference type="InterPro" id="IPR036028">
    <property type="entry name" value="SH3-like_dom_sf"/>
</dbReference>
<dbReference type="InterPro" id="IPR002017">
    <property type="entry name" value="Spectrin_repeat"/>
</dbReference>
<gene>
    <name evidence="13" type="ORF">FKW44_000949</name>
</gene>
<keyword evidence="8" id="KW-0009">Actin-binding</keyword>
<feature type="domain" description="Calponin-homology (CH)" evidence="12">
    <location>
        <begin position="101"/>
        <end position="238"/>
    </location>
</feature>
<dbReference type="SMART" id="SM00033">
    <property type="entry name" value="CH"/>
    <property type="match status" value="2"/>
</dbReference>
<feature type="domain" description="Calponin-homology (CH)" evidence="12">
    <location>
        <begin position="1"/>
        <end position="83"/>
    </location>
</feature>
<evidence type="ECO:0000259" key="11">
    <source>
        <dbReference type="PROSITE" id="PS50002"/>
    </source>
</evidence>
<dbReference type="InterPro" id="IPR036872">
    <property type="entry name" value="CH_dom_sf"/>
</dbReference>
<evidence type="ECO:0000256" key="10">
    <source>
        <dbReference type="SAM" id="Coils"/>
    </source>
</evidence>
<comment type="subcellular location">
    <subcellularLocation>
        <location evidence="1">Cytoplasm</location>
    </subcellularLocation>
</comment>